<dbReference type="InterPro" id="IPR006139">
    <property type="entry name" value="D-isomer_2_OHA_DH_cat_dom"/>
</dbReference>
<dbReference type="AlphaFoldDB" id="A0ABD6AFE7"/>
<dbReference type="Pfam" id="PF00389">
    <property type="entry name" value="2-Hacid_dh"/>
    <property type="match status" value="1"/>
</dbReference>
<evidence type="ECO:0000259" key="6">
    <source>
        <dbReference type="Pfam" id="PF02826"/>
    </source>
</evidence>
<dbReference type="Proteomes" id="UP001596547">
    <property type="component" value="Unassembled WGS sequence"/>
</dbReference>
<proteinExistence type="inferred from homology"/>
<reference evidence="7 8" key="1">
    <citation type="journal article" date="2019" name="Int. J. Syst. Evol. Microbiol.">
        <title>The Global Catalogue of Microorganisms (GCM) 10K type strain sequencing project: providing services to taxonomists for standard genome sequencing and annotation.</title>
        <authorList>
            <consortium name="The Broad Institute Genomics Platform"/>
            <consortium name="The Broad Institute Genome Sequencing Center for Infectious Disease"/>
            <person name="Wu L."/>
            <person name="Ma J."/>
        </authorList>
    </citation>
    <scope>NUCLEOTIDE SEQUENCE [LARGE SCALE GENOMIC DNA]</scope>
    <source>
        <strain evidence="7 8">PSR21</strain>
    </source>
</reference>
<dbReference type="InterPro" id="IPR050418">
    <property type="entry name" value="D-iso_2-hydroxyacid_DH_PdxB"/>
</dbReference>
<evidence type="ECO:0000256" key="2">
    <source>
        <dbReference type="ARBA" id="ARBA00023002"/>
    </source>
</evidence>
<evidence type="ECO:0000259" key="5">
    <source>
        <dbReference type="Pfam" id="PF00389"/>
    </source>
</evidence>
<organism evidence="7 8">
    <name type="scientific">Halomarina halobia</name>
    <dbReference type="NCBI Taxonomy" id="3033386"/>
    <lineage>
        <taxon>Archaea</taxon>
        <taxon>Methanobacteriati</taxon>
        <taxon>Methanobacteriota</taxon>
        <taxon>Stenosarchaea group</taxon>
        <taxon>Halobacteria</taxon>
        <taxon>Halobacteriales</taxon>
        <taxon>Natronomonadaceae</taxon>
        <taxon>Halomarina</taxon>
    </lineage>
</organism>
<dbReference type="RefSeq" id="WP_276306180.1">
    <property type="nucleotide sequence ID" value="NZ_CP119993.1"/>
</dbReference>
<name>A0ABD6AFE7_9EURY</name>
<dbReference type="InterPro" id="IPR006140">
    <property type="entry name" value="D-isomer_DH_NAD-bd"/>
</dbReference>
<evidence type="ECO:0000313" key="7">
    <source>
        <dbReference type="EMBL" id="MFC7318982.1"/>
    </source>
</evidence>
<evidence type="ECO:0000256" key="3">
    <source>
        <dbReference type="ARBA" id="ARBA00023027"/>
    </source>
</evidence>
<evidence type="ECO:0000256" key="1">
    <source>
        <dbReference type="ARBA" id="ARBA00005854"/>
    </source>
</evidence>
<dbReference type="PANTHER" id="PTHR43761:SF1">
    <property type="entry name" value="D-ISOMER SPECIFIC 2-HYDROXYACID DEHYDROGENASE CATALYTIC DOMAIN-CONTAINING PROTEIN-RELATED"/>
    <property type="match status" value="1"/>
</dbReference>
<dbReference type="PANTHER" id="PTHR43761">
    <property type="entry name" value="D-ISOMER SPECIFIC 2-HYDROXYACID DEHYDROGENASE FAMILY PROTEIN (AFU_ORTHOLOGUE AFUA_1G13630)"/>
    <property type="match status" value="1"/>
</dbReference>
<dbReference type="Gene3D" id="3.40.50.720">
    <property type="entry name" value="NAD(P)-binding Rossmann-like Domain"/>
    <property type="match status" value="2"/>
</dbReference>
<evidence type="ECO:0000313" key="8">
    <source>
        <dbReference type="Proteomes" id="UP001596547"/>
    </source>
</evidence>
<keyword evidence="8" id="KW-1185">Reference proteome</keyword>
<accession>A0ABD6AFE7</accession>
<dbReference type="InterPro" id="IPR036291">
    <property type="entry name" value="NAD(P)-bd_dom_sf"/>
</dbReference>
<dbReference type="GeneID" id="79317831"/>
<dbReference type="FunFam" id="3.40.50.720:FF:000203">
    <property type="entry name" value="D-3-phosphoglycerate dehydrogenase (SerA)"/>
    <property type="match status" value="1"/>
</dbReference>
<dbReference type="CDD" id="cd05299">
    <property type="entry name" value="CtBP_dh"/>
    <property type="match status" value="1"/>
</dbReference>
<dbReference type="Pfam" id="PF02826">
    <property type="entry name" value="2-Hacid_dh_C"/>
    <property type="match status" value="1"/>
</dbReference>
<evidence type="ECO:0000256" key="4">
    <source>
        <dbReference type="RuleBase" id="RU003719"/>
    </source>
</evidence>
<feature type="domain" description="D-isomer specific 2-hydroxyacid dehydrogenase NAD-binding" evidence="6">
    <location>
        <begin position="112"/>
        <end position="288"/>
    </location>
</feature>
<dbReference type="EMBL" id="JBHTBF010000003">
    <property type="protein sequence ID" value="MFC7318982.1"/>
    <property type="molecule type" value="Genomic_DNA"/>
</dbReference>
<keyword evidence="3" id="KW-0520">NAD</keyword>
<sequence length="324" mass="34603">MAAYTVVVTDHDFEELSIERAVLRGVADVVELTDGIGDTAEDVTERLAEADGILNLRYDLDADAVARLGNCRIIARYGIGVDNIAVDVAAARHIPVTNVPDYCLEEVATHAITLVLALARDVVRYDDSVANEAWDRDVGVPLHRLSTQTVGIVGFGAIGQAVAERLGGFGPDVLVSDPYLGPEDVAGFDAELVEFEELLARSDYVTVHSPLTESTRDLFDADAFARMKDSASLINVARGPIVDADALATALDSGALAGAGLDVFPEEPPAANHPLRDHERVVTTPHVAWYSEEANAERRRAAAENVLAALQGEEIENVVNGVNV</sequence>
<comment type="caution">
    <text evidence="7">The sequence shown here is derived from an EMBL/GenBank/DDBJ whole genome shotgun (WGS) entry which is preliminary data.</text>
</comment>
<feature type="domain" description="D-isomer specific 2-hydroxyacid dehydrogenase catalytic" evidence="5">
    <location>
        <begin position="29"/>
        <end position="320"/>
    </location>
</feature>
<dbReference type="SUPFAM" id="SSF51735">
    <property type="entry name" value="NAD(P)-binding Rossmann-fold domains"/>
    <property type="match status" value="1"/>
</dbReference>
<dbReference type="InterPro" id="IPR043322">
    <property type="entry name" value="CtBP"/>
</dbReference>
<comment type="similarity">
    <text evidence="1 4">Belongs to the D-isomer specific 2-hydroxyacid dehydrogenase family.</text>
</comment>
<dbReference type="SUPFAM" id="SSF52283">
    <property type="entry name" value="Formate/glycerate dehydrogenase catalytic domain-like"/>
    <property type="match status" value="1"/>
</dbReference>
<gene>
    <name evidence="7" type="ORF">ACFQPE_19605</name>
</gene>
<dbReference type="GO" id="GO:0016491">
    <property type="term" value="F:oxidoreductase activity"/>
    <property type="evidence" value="ECO:0007669"/>
    <property type="project" value="UniProtKB-KW"/>
</dbReference>
<protein>
    <submittedName>
        <fullName evidence="7">C-terminal binding protein</fullName>
    </submittedName>
</protein>
<keyword evidence="2 4" id="KW-0560">Oxidoreductase</keyword>